<reference evidence="1 2" key="1">
    <citation type="submission" date="2020-05" db="EMBL/GenBank/DDBJ databases">
        <title>Mucilaginibacter mali sp. nov.</title>
        <authorList>
            <person name="Kim H.S."/>
            <person name="Lee K.C."/>
            <person name="Suh M.K."/>
            <person name="Kim J.-S."/>
            <person name="Han K.-I."/>
            <person name="Eom M.K."/>
            <person name="Shin Y.K."/>
            <person name="Lee J.-S."/>
        </authorList>
    </citation>
    <scope>NUCLEOTIDE SEQUENCE [LARGE SCALE GENOMIC DNA]</scope>
    <source>
        <strain evidence="1 2">G2-14</strain>
    </source>
</reference>
<accession>A0A7D4UCL4</accession>
<evidence type="ECO:0000313" key="1">
    <source>
        <dbReference type="EMBL" id="QKJ31798.1"/>
    </source>
</evidence>
<sequence length="78" mass="9126">MFEPTYKLSALAEIKTFVDKNHHLPEIPTAAEMAKNGIDLGDMNIRLLKKVEELTLYLIEKDKKDEEQQKQIDQLKRK</sequence>
<protein>
    <submittedName>
        <fullName evidence="1">Uncharacterized protein</fullName>
    </submittedName>
</protein>
<name>A0A7D4UCL4_9SPHI</name>
<gene>
    <name evidence="1" type="ORF">HQ865_19180</name>
</gene>
<dbReference type="RefSeq" id="WP_173416456.1">
    <property type="nucleotide sequence ID" value="NZ_CP054139.1"/>
</dbReference>
<proteinExistence type="predicted"/>
<organism evidence="1 2">
    <name type="scientific">Mucilaginibacter mali</name>
    <dbReference type="NCBI Taxonomy" id="2740462"/>
    <lineage>
        <taxon>Bacteria</taxon>
        <taxon>Pseudomonadati</taxon>
        <taxon>Bacteroidota</taxon>
        <taxon>Sphingobacteriia</taxon>
        <taxon>Sphingobacteriales</taxon>
        <taxon>Sphingobacteriaceae</taxon>
        <taxon>Mucilaginibacter</taxon>
    </lineage>
</organism>
<keyword evidence="2" id="KW-1185">Reference proteome</keyword>
<dbReference type="AlphaFoldDB" id="A0A7D4UCL4"/>
<dbReference type="EMBL" id="CP054139">
    <property type="protein sequence ID" value="QKJ31798.1"/>
    <property type="molecule type" value="Genomic_DNA"/>
</dbReference>
<dbReference type="Proteomes" id="UP000505355">
    <property type="component" value="Chromosome"/>
</dbReference>
<dbReference type="KEGG" id="mmab:HQ865_19180"/>
<evidence type="ECO:0000313" key="2">
    <source>
        <dbReference type="Proteomes" id="UP000505355"/>
    </source>
</evidence>